<accession>A0A9R0JZS4</accession>
<dbReference type="KEGG" id="soe:110792059"/>
<reference evidence="6" key="1">
    <citation type="journal article" date="2021" name="Nat. Commun.">
        <title>Genomic analyses provide insights into spinach domestication and the genetic basis of agronomic traits.</title>
        <authorList>
            <person name="Cai X."/>
            <person name="Sun X."/>
            <person name="Xu C."/>
            <person name="Sun H."/>
            <person name="Wang X."/>
            <person name="Ge C."/>
            <person name="Zhang Z."/>
            <person name="Wang Q."/>
            <person name="Fei Z."/>
            <person name="Jiao C."/>
            <person name="Wang Q."/>
        </authorList>
    </citation>
    <scope>NUCLEOTIDE SEQUENCE [LARGE SCALE GENOMIC DNA]</scope>
    <source>
        <strain evidence="6">cv. Varoflay</strain>
    </source>
</reference>
<dbReference type="Pfam" id="PF01237">
    <property type="entry name" value="Oxysterol_BP"/>
    <property type="match status" value="1"/>
</dbReference>
<dbReference type="PANTHER" id="PTHR10972:SF102">
    <property type="entry name" value="OXYSTEROL-BINDING PROTEIN"/>
    <property type="match status" value="1"/>
</dbReference>
<dbReference type="GO" id="GO:0006869">
    <property type="term" value="P:lipid transport"/>
    <property type="evidence" value="ECO:0007669"/>
    <property type="project" value="UniProtKB-KW"/>
</dbReference>
<keyword evidence="6" id="KW-1185">Reference proteome</keyword>
<dbReference type="PANTHER" id="PTHR10972">
    <property type="entry name" value="OXYSTEROL-BINDING PROTEIN-RELATED"/>
    <property type="match status" value="1"/>
</dbReference>
<gene>
    <name evidence="7" type="primary">LOC110792059</name>
</gene>
<dbReference type="InterPro" id="IPR000648">
    <property type="entry name" value="Oxysterol-bd"/>
</dbReference>
<reference evidence="7" key="2">
    <citation type="submission" date="2025-08" db="UniProtKB">
        <authorList>
            <consortium name="RefSeq"/>
        </authorList>
    </citation>
    <scope>IDENTIFICATION</scope>
    <source>
        <tissue evidence="7">Leaf</tissue>
    </source>
</reference>
<evidence type="ECO:0000256" key="1">
    <source>
        <dbReference type="ARBA" id="ARBA00003361"/>
    </source>
</evidence>
<organism evidence="6 7">
    <name type="scientific">Spinacia oleracea</name>
    <name type="common">Spinach</name>
    <dbReference type="NCBI Taxonomy" id="3562"/>
    <lineage>
        <taxon>Eukaryota</taxon>
        <taxon>Viridiplantae</taxon>
        <taxon>Streptophyta</taxon>
        <taxon>Embryophyta</taxon>
        <taxon>Tracheophyta</taxon>
        <taxon>Spermatophyta</taxon>
        <taxon>Magnoliopsida</taxon>
        <taxon>eudicotyledons</taxon>
        <taxon>Gunneridae</taxon>
        <taxon>Pentapetalae</taxon>
        <taxon>Caryophyllales</taxon>
        <taxon>Chenopodiaceae</taxon>
        <taxon>Chenopodioideae</taxon>
        <taxon>Anserineae</taxon>
        <taxon>Spinacia</taxon>
    </lineage>
</organism>
<comment type="similarity">
    <text evidence="2 5">Belongs to the OSBP family.</text>
</comment>
<dbReference type="SUPFAM" id="SSF144000">
    <property type="entry name" value="Oxysterol-binding protein-like"/>
    <property type="match status" value="1"/>
</dbReference>
<evidence type="ECO:0000256" key="5">
    <source>
        <dbReference type="RuleBase" id="RU003844"/>
    </source>
</evidence>
<evidence type="ECO:0000313" key="7">
    <source>
        <dbReference type="RefSeq" id="XP_021852548.1"/>
    </source>
</evidence>
<evidence type="ECO:0000256" key="2">
    <source>
        <dbReference type="ARBA" id="ARBA00008842"/>
    </source>
</evidence>
<dbReference type="GO" id="GO:0005829">
    <property type="term" value="C:cytosol"/>
    <property type="evidence" value="ECO:0000318"/>
    <property type="project" value="GO_Central"/>
</dbReference>
<dbReference type="InterPro" id="IPR037239">
    <property type="entry name" value="OSBP_sf"/>
</dbReference>
<name>A0A9R0JZS4_SPIOL</name>
<dbReference type="AlphaFoldDB" id="A0A9R0JZS4"/>
<comment type="function">
    <text evidence="1">May be involved in the transport of sterols.</text>
</comment>
<dbReference type="Gene3D" id="3.30.70.3490">
    <property type="match status" value="1"/>
</dbReference>
<evidence type="ECO:0000256" key="4">
    <source>
        <dbReference type="ARBA" id="ARBA00023121"/>
    </source>
</evidence>
<dbReference type="Gene3D" id="2.40.160.120">
    <property type="match status" value="1"/>
</dbReference>
<dbReference type="InterPro" id="IPR018494">
    <property type="entry name" value="Oxysterol-bd_CS"/>
</dbReference>
<keyword evidence="3" id="KW-0445">Lipid transport</keyword>
<sequence length="387" mass="43624">MVRDLEIENKKYVILTSPLSLEGTSDTDYKAPNILQLIFSLFKNVRPGADLTRFQLPPLFNMPKSQLQCYGELVYCVNKDMLSKCAKGENAIDRMIAVIAWNLSTVRTPTFGVAPYNPVLGETHHASRGTLNILLEQVSHHPPITAMHATDETSNIELVWCQQAIPKFHGTYIDGVINGKRRLNLLQKGESYVMNSPIMQFRLLPKPGASWVGNVKIKCQETDLEAQLSFKSDSFLGFKGGNGAIKGKIVESSSMKKLFEIHGHWDRIVYIKDTTDGETKVLYTPKEVISALPTPTLRDPVEGVWQSESAAVWAEVSKGIINKEWDKAREAKRAVEERERELHKQRKSIGEIWVPKHFDLCRYTPENGWDCTPKQKTVSPAPIILPI</sequence>
<dbReference type="PROSITE" id="PS01013">
    <property type="entry name" value="OSBP"/>
    <property type="match status" value="1"/>
</dbReference>
<evidence type="ECO:0000313" key="6">
    <source>
        <dbReference type="Proteomes" id="UP000813463"/>
    </source>
</evidence>
<protein>
    <submittedName>
        <fullName evidence="7">Oxysterol-binding protein-related protein 4B isoform X2</fullName>
    </submittedName>
</protein>
<dbReference type="RefSeq" id="XP_021852548.1">
    <property type="nucleotide sequence ID" value="XM_021996856.2"/>
</dbReference>
<keyword evidence="3" id="KW-0813">Transport</keyword>
<evidence type="ECO:0000256" key="3">
    <source>
        <dbReference type="ARBA" id="ARBA00023055"/>
    </source>
</evidence>
<keyword evidence="4" id="KW-0446">Lipid-binding</keyword>
<dbReference type="GeneID" id="110792059"/>
<proteinExistence type="inferred from homology"/>
<dbReference type="Proteomes" id="UP000813463">
    <property type="component" value="Chromosome 2"/>
</dbReference>
<dbReference type="FunFam" id="2.40.160.120:FF:000011">
    <property type="entry name" value="Oxysterol-binding protein-related protein 4C"/>
    <property type="match status" value="1"/>
</dbReference>
<dbReference type="GO" id="GO:0032934">
    <property type="term" value="F:sterol binding"/>
    <property type="evidence" value="ECO:0000318"/>
    <property type="project" value="GO_Central"/>
</dbReference>
<dbReference type="GO" id="GO:0016020">
    <property type="term" value="C:membrane"/>
    <property type="evidence" value="ECO:0000318"/>
    <property type="project" value="GO_Central"/>
</dbReference>
<dbReference type="FunFam" id="3.30.70.3490:FF:000007">
    <property type="entry name" value="Oxysterol-binding protein-related protein 4B"/>
    <property type="match status" value="1"/>
</dbReference>